<comment type="function">
    <text evidence="8">Zinc phosphodiesterase, which displays some tRNA 3'-processing endonuclease activity. Probably involved in tRNA maturation, by removing a 3'-trailer from precursor tRNA.</text>
</comment>
<dbReference type="AlphaFoldDB" id="A0A937FCC5"/>
<feature type="binding site" evidence="8">
    <location>
        <position position="67"/>
    </location>
    <ligand>
        <name>Zn(2+)</name>
        <dbReference type="ChEBI" id="CHEBI:29105"/>
        <label>2</label>
        <note>catalytic</note>
    </ligand>
</feature>
<feature type="binding site" evidence="8">
    <location>
        <position position="62"/>
    </location>
    <ligand>
        <name>Zn(2+)</name>
        <dbReference type="ChEBI" id="CHEBI:29105"/>
        <label>1</label>
        <note>catalytic</note>
    </ligand>
</feature>
<dbReference type="HAMAP" id="MF_01818">
    <property type="entry name" value="RNase_Z_BN"/>
    <property type="match status" value="1"/>
</dbReference>
<dbReference type="NCBIfam" id="TIGR02651">
    <property type="entry name" value="RNase_Z"/>
    <property type="match status" value="1"/>
</dbReference>
<comment type="caution">
    <text evidence="9">The sequence shown here is derived from an EMBL/GenBank/DDBJ whole genome shotgun (WGS) entry which is preliminary data.</text>
</comment>
<dbReference type="EMBL" id="JAESIY010000014">
    <property type="protein sequence ID" value="MBL3658589.1"/>
    <property type="molecule type" value="Genomic_DNA"/>
</dbReference>
<evidence type="ECO:0000256" key="1">
    <source>
        <dbReference type="ARBA" id="ARBA00011738"/>
    </source>
</evidence>
<dbReference type="InterPro" id="IPR013471">
    <property type="entry name" value="RNase_Z/BN"/>
</dbReference>
<evidence type="ECO:0000256" key="6">
    <source>
        <dbReference type="ARBA" id="ARBA00022801"/>
    </source>
</evidence>
<name>A0A937FCC5_9BACT</name>
<keyword evidence="10" id="KW-1185">Reference proteome</keyword>
<proteinExistence type="inferred from homology"/>
<dbReference type="SUPFAM" id="SSF56281">
    <property type="entry name" value="Metallo-hydrolase/oxidoreductase"/>
    <property type="match status" value="1"/>
</dbReference>
<evidence type="ECO:0000256" key="7">
    <source>
        <dbReference type="ARBA" id="ARBA00022833"/>
    </source>
</evidence>
<evidence type="ECO:0000256" key="8">
    <source>
        <dbReference type="HAMAP-Rule" id="MF_01818"/>
    </source>
</evidence>
<evidence type="ECO:0000313" key="9">
    <source>
        <dbReference type="EMBL" id="MBL3658589.1"/>
    </source>
</evidence>
<evidence type="ECO:0000256" key="5">
    <source>
        <dbReference type="ARBA" id="ARBA00022759"/>
    </source>
</evidence>
<dbReference type="CDD" id="cd07717">
    <property type="entry name" value="RNaseZ_ZiPD-like_MBL-fold"/>
    <property type="match status" value="1"/>
</dbReference>
<feature type="binding site" evidence="8">
    <location>
        <position position="142"/>
    </location>
    <ligand>
        <name>Zn(2+)</name>
        <dbReference type="ChEBI" id="CHEBI:29105"/>
        <label>1</label>
        <note>catalytic</note>
    </ligand>
</feature>
<dbReference type="EC" id="3.1.26.11" evidence="8"/>
<keyword evidence="4 8" id="KW-0479">Metal-binding</keyword>
<feature type="binding site" evidence="8">
    <location>
        <position position="270"/>
    </location>
    <ligand>
        <name>Zn(2+)</name>
        <dbReference type="ChEBI" id="CHEBI:29105"/>
        <label>2</label>
        <note>catalytic</note>
    </ligand>
</feature>
<comment type="similarity">
    <text evidence="8">Belongs to the RNase Z family.</text>
</comment>
<evidence type="ECO:0000256" key="2">
    <source>
        <dbReference type="ARBA" id="ARBA00022694"/>
    </source>
</evidence>
<dbReference type="GO" id="GO:0008270">
    <property type="term" value="F:zinc ion binding"/>
    <property type="evidence" value="ECO:0007669"/>
    <property type="project" value="UniProtKB-UniRule"/>
</dbReference>
<keyword evidence="3 8" id="KW-0540">Nuclease</keyword>
<sequence length="305" mass="34805">MSFELKILGSNSATPAYGRHHTAQLLRVKSHNFLIDCGEGTQIQLSRYKCKALRINHIFISHLHGDHYLGLMGLIFTMHLLQRKDDLFIYGQKGLQEIITTQLKYSDTSLNYKIHFHELQNDCSELLFEDKLLTVHSFPLNHRIACCGFLFKEKPKPIRLNKEKLPENISLAQIGDLKKGLDIIDDEGNVLYKNSDITLPPRKSRTYAYCSDTKYDESILPYISDADLLYHEATFLEEKAIWAEKTFHSTTTQAATIAKMAGVKHLLIGHYSARYKDLSPFLNEAKSVFENTSLATEGESTHVPE</sequence>
<keyword evidence="5 8" id="KW-0255">Endonuclease</keyword>
<keyword evidence="2 8" id="KW-0819">tRNA processing</keyword>
<protein>
    <recommendedName>
        <fullName evidence="8">Ribonuclease Z</fullName>
        <shortName evidence="8">RNase Z</shortName>
        <ecNumber evidence="8">3.1.26.11</ecNumber>
    </recommendedName>
    <alternativeName>
        <fullName evidence="8">tRNA 3 endonuclease</fullName>
    </alternativeName>
    <alternativeName>
        <fullName evidence="8">tRNase Z</fullName>
    </alternativeName>
</protein>
<feature type="binding site" evidence="8">
    <location>
        <position position="212"/>
    </location>
    <ligand>
        <name>Zn(2+)</name>
        <dbReference type="ChEBI" id="CHEBI:29105"/>
        <label>2</label>
        <note>catalytic</note>
    </ligand>
</feature>
<evidence type="ECO:0000256" key="3">
    <source>
        <dbReference type="ARBA" id="ARBA00022722"/>
    </source>
</evidence>
<accession>A0A937FCC5</accession>
<dbReference type="PANTHER" id="PTHR46018:SF2">
    <property type="entry name" value="ZINC PHOSPHODIESTERASE ELAC PROTEIN 1"/>
    <property type="match status" value="1"/>
</dbReference>
<keyword evidence="6 8" id="KW-0378">Hydrolase</keyword>
<feature type="binding site" evidence="8">
    <location>
        <position position="66"/>
    </location>
    <ligand>
        <name>Zn(2+)</name>
        <dbReference type="ChEBI" id="CHEBI:29105"/>
        <label>2</label>
        <note>catalytic</note>
    </ligand>
</feature>
<evidence type="ECO:0000313" key="10">
    <source>
        <dbReference type="Proteomes" id="UP000659388"/>
    </source>
</evidence>
<organism evidence="9 10">
    <name type="scientific">Fulvivirga sediminis</name>
    <dbReference type="NCBI Taxonomy" id="2803949"/>
    <lineage>
        <taxon>Bacteria</taxon>
        <taxon>Pseudomonadati</taxon>
        <taxon>Bacteroidota</taxon>
        <taxon>Cytophagia</taxon>
        <taxon>Cytophagales</taxon>
        <taxon>Fulvivirgaceae</taxon>
        <taxon>Fulvivirga</taxon>
    </lineage>
</organism>
<keyword evidence="7 8" id="KW-0862">Zinc</keyword>
<comment type="subunit">
    <text evidence="1 8">Homodimer.</text>
</comment>
<dbReference type="PANTHER" id="PTHR46018">
    <property type="entry name" value="ZINC PHOSPHODIESTERASE ELAC PROTEIN 1"/>
    <property type="match status" value="1"/>
</dbReference>
<dbReference type="NCBIfam" id="NF000801">
    <property type="entry name" value="PRK00055.1-3"/>
    <property type="match status" value="1"/>
</dbReference>
<dbReference type="InterPro" id="IPR036866">
    <property type="entry name" value="RibonucZ/Hydroxyglut_hydro"/>
</dbReference>
<feature type="binding site" evidence="8">
    <location>
        <position position="212"/>
    </location>
    <ligand>
        <name>Zn(2+)</name>
        <dbReference type="ChEBI" id="CHEBI:29105"/>
        <label>1</label>
        <note>catalytic</note>
    </ligand>
</feature>
<comment type="catalytic activity">
    <reaction evidence="8">
        <text>Endonucleolytic cleavage of RNA, removing extra 3' nucleotides from tRNA precursor, generating 3' termini of tRNAs. A 3'-hydroxy group is left at the tRNA terminus and a 5'-phosphoryl group is left at the trailer molecule.</text>
        <dbReference type="EC" id="3.1.26.11"/>
    </reaction>
</comment>
<gene>
    <name evidence="8" type="primary">rnz</name>
    <name evidence="9" type="ORF">JL102_20730</name>
</gene>
<feature type="binding site" evidence="8">
    <location>
        <position position="64"/>
    </location>
    <ligand>
        <name>Zn(2+)</name>
        <dbReference type="ChEBI" id="CHEBI:29105"/>
        <label>1</label>
        <note>catalytic</note>
    </ligand>
</feature>
<dbReference type="Gene3D" id="3.60.15.10">
    <property type="entry name" value="Ribonuclease Z/Hydroxyacylglutathione hydrolase-like"/>
    <property type="match status" value="1"/>
</dbReference>
<feature type="active site" description="Proton acceptor" evidence="8">
    <location>
        <position position="66"/>
    </location>
</feature>
<dbReference type="Proteomes" id="UP000659388">
    <property type="component" value="Unassembled WGS sequence"/>
</dbReference>
<dbReference type="Pfam" id="PF23023">
    <property type="entry name" value="Anti-Pycsar_Apyc1"/>
    <property type="match status" value="1"/>
</dbReference>
<comment type="cofactor">
    <cofactor evidence="8">
        <name>Zn(2+)</name>
        <dbReference type="ChEBI" id="CHEBI:29105"/>
    </cofactor>
    <text evidence="8">Binds 2 Zn(2+) ions.</text>
</comment>
<dbReference type="GO" id="GO:0042781">
    <property type="term" value="F:3'-tRNA processing endoribonuclease activity"/>
    <property type="evidence" value="ECO:0007669"/>
    <property type="project" value="UniProtKB-UniRule"/>
</dbReference>
<dbReference type="RefSeq" id="WP_202246384.1">
    <property type="nucleotide sequence ID" value="NZ_JAESIY010000014.1"/>
</dbReference>
<reference evidence="9" key="1">
    <citation type="submission" date="2021-01" db="EMBL/GenBank/DDBJ databases">
        <title>Fulvivirga kasyanovii gen. nov., sp nov., a novel member of the phylum Bacteroidetes isolated from seawater in a mussel farm.</title>
        <authorList>
            <person name="Zhao L.-H."/>
            <person name="Wang Z.-J."/>
        </authorList>
    </citation>
    <scope>NUCLEOTIDE SEQUENCE</scope>
    <source>
        <strain evidence="9">2943</strain>
    </source>
</reference>
<evidence type="ECO:0000256" key="4">
    <source>
        <dbReference type="ARBA" id="ARBA00022723"/>
    </source>
</evidence>